<reference evidence="1 2" key="1">
    <citation type="submission" date="2019-05" db="EMBL/GenBank/DDBJ databases">
        <title>Streptomyces sp. NEAU-C151, a novel actinomycete isolated from soil.</title>
        <authorList>
            <person name="Han L."/>
            <person name="Jiang H."/>
        </authorList>
    </citation>
    <scope>NUCLEOTIDE SEQUENCE [LARGE SCALE GENOMIC DNA]</scope>
    <source>
        <strain evidence="1 2">NEAU-C151</strain>
    </source>
</reference>
<dbReference type="InterPro" id="IPR006311">
    <property type="entry name" value="TAT_signal"/>
</dbReference>
<organism evidence="1 2">
    <name type="scientific">Streptomyces montanus</name>
    <dbReference type="NCBI Taxonomy" id="2580423"/>
    <lineage>
        <taxon>Bacteria</taxon>
        <taxon>Bacillati</taxon>
        <taxon>Actinomycetota</taxon>
        <taxon>Actinomycetes</taxon>
        <taxon>Kitasatosporales</taxon>
        <taxon>Streptomycetaceae</taxon>
        <taxon>Streptomyces</taxon>
    </lineage>
</organism>
<keyword evidence="2" id="KW-1185">Reference proteome</keyword>
<name>A0A5R9FUU1_9ACTN</name>
<dbReference type="RefSeq" id="WP_138044550.1">
    <property type="nucleotide sequence ID" value="NZ_VBZC01000008.1"/>
</dbReference>
<gene>
    <name evidence="1" type="ORF">FE633_08835</name>
</gene>
<accession>A0A5R9FUU1</accession>
<comment type="caution">
    <text evidence="1">The sequence shown here is derived from an EMBL/GenBank/DDBJ whole genome shotgun (WGS) entry which is preliminary data.</text>
</comment>
<sequence length="147" mass="15271">MQEISRRTVLVGAVTATAALSLPPSAAEAKPKPIAEAAALDPTSCAMLGSTQACVTARSAMDVTSLQYTLTNSGEAPASFTISYVDVDGGPEGNPRTVSVGPGETVIDYFYGELQHCFTLHICPESGGDCVVLGPVCAEYTSGWMMY</sequence>
<dbReference type="PROSITE" id="PS51318">
    <property type="entry name" value="TAT"/>
    <property type="match status" value="1"/>
</dbReference>
<dbReference type="Proteomes" id="UP000305906">
    <property type="component" value="Unassembled WGS sequence"/>
</dbReference>
<dbReference type="EMBL" id="VBZC01000008">
    <property type="protein sequence ID" value="TLS46419.1"/>
    <property type="molecule type" value="Genomic_DNA"/>
</dbReference>
<proteinExistence type="predicted"/>
<evidence type="ECO:0000313" key="2">
    <source>
        <dbReference type="Proteomes" id="UP000305906"/>
    </source>
</evidence>
<evidence type="ECO:0000313" key="1">
    <source>
        <dbReference type="EMBL" id="TLS46419.1"/>
    </source>
</evidence>
<dbReference type="AlphaFoldDB" id="A0A5R9FUU1"/>
<protein>
    <submittedName>
        <fullName evidence="1">Uncharacterized protein</fullName>
    </submittedName>
</protein>